<dbReference type="Proteomes" id="UP000235388">
    <property type="component" value="Unassembled WGS sequence"/>
</dbReference>
<dbReference type="EMBL" id="PGCJ01000588">
    <property type="protein sequence ID" value="PLW25789.1"/>
    <property type="molecule type" value="Genomic_DNA"/>
</dbReference>
<evidence type="ECO:0000313" key="1">
    <source>
        <dbReference type="EMBL" id="PLW25789.1"/>
    </source>
</evidence>
<comment type="caution">
    <text evidence="1">The sequence shown here is derived from an EMBL/GenBank/DDBJ whole genome shotgun (WGS) entry which is preliminary data.</text>
</comment>
<accession>A0A2N5TJX9</accession>
<reference evidence="1 2" key="1">
    <citation type="submission" date="2017-11" db="EMBL/GenBank/DDBJ databases">
        <title>De novo assembly and phasing of dikaryotic genomes from two isolates of Puccinia coronata f. sp. avenae, the causal agent of oat crown rust.</title>
        <authorList>
            <person name="Miller M.E."/>
            <person name="Zhang Y."/>
            <person name="Omidvar V."/>
            <person name="Sperschneider J."/>
            <person name="Schwessinger B."/>
            <person name="Raley C."/>
            <person name="Palmer J.M."/>
            <person name="Garnica D."/>
            <person name="Upadhyaya N."/>
            <person name="Rathjen J."/>
            <person name="Taylor J.M."/>
            <person name="Park R.F."/>
            <person name="Dodds P.N."/>
            <person name="Hirsch C.D."/>
            <person name="Kianian S.F."/>
            <person name="Figueroa M."/>
        </authorList>
    </citation>
    <scope>NUCLEOTIDE SEQUENCE [LARGE SCALE GENOMIC DNA]</scope>
    <source>
        <strain evidence="1">12NC29</strain>
    </source>
</reference>
<organism evidence="1 2">
    <name type="scientific">Puccinia coronata f. sp. avenae</name>
    <dbReference type="NCBI Taxonomy" id="200324"/>
    <lineage>
        <taxon>Eukaryota</taxon>
        <taxon>Fungi</taxon>
        <taxon>Dikarya</taxon>
        <taxon>Basidiomycota</taxon>
        <taxon>Pucciniomycotina</taxon>
        <taxon>Pucciniomycetes</taxon>
        <taxon>Pucciniales</taxon>
        <taxon>Pucciniaceae</taxon>
        <taxon>Puccinia</taxon>
    </lineage>
</organism>
<keyword evidence="2" id="KW-1185">Reference proteome</keyword>
<evidence type="ECO:0000313" key="2">
    <source>
        <dbReference type="Proteomes" id="UP000235388"/>
    </source>
</evidence>
<proteinExistence type="predicted"/>
<gene>
    <name evidence="1" type="ORF">PCANC_26547</name>
</gene>
<dbReference type="AlphaFoldDB" id="A0A2N5TJX9"/>
<protein>
    <submittedName>
        <fullName evidence="1">Uncharacterized protein</fullName>
    </submittedName>
</protein>
<name>A0A2N5TJX9_9BASI</name>
<sequence>MTLVMEVYQLCKQVYLLAELVAAQQAGLPARQAGSSPASRSTCSPSGYQLSKQVYLLAELLYLLAGLVPAQQVGLPACRAGTSSASRSACSPSWYLYQPGKQVFTDLLAKSPWRADVYRPARHGLLASRSVDTSSPGAHGKQVVPARQELSVSSHWGVNTYTTGHGGVDTSMTEPGH</sequence>